<feature type="region of interest" description="Disordered" evidence="1">
    <location>
        <begin position="230"/>
        <end position="259"/>
    </location>
</feature>
<comment type="caution">
    <text evidence="2">The sequence shown here is derived from an EMBL/GenBank/DDBJ whole genome shotgun (WGS) entry which is preliminary data.</text>
</comment>
<dbReference type="AlphaFoldDB" id="A0A9W8YP99"/>
<reference evidence="2" key="1">
    <citation type="submission" date="2022-10" db="EMBL/GenBank/DDBJ databases">
        <title>Tapping the CABI collections for fungal endophytes: first genome assemblies for Collariella, Neodidymelliopsis, Ascochyta clinopodiicola, Didymella pomorum, Didymosphaeria variabile, Neocosmospora piperis and Neocucurbitaria cava.</title>
        <authorList>
            <person name="Hill R."/>
        </authorList>
    </citation>
    <scope>NUCLEOTIDE SEQUENCE</scope>
    <source>
        <strain evidence="2">IMI 355082</strain>
    </source>
</reference>
<dbReference type="Proteomes" id="UP001140453">
    <property type="component" value="Unassembled WGS sequence"/>
</dbReference>
<dbReference type="PANTHER" id="PTHR42087">
    <property type="entry name" value="ILP IS AN APOPTOSIS INHIBITOR"/>
    <property type="match status" value="1"/>
</dbReference>
<evidence type="ECO:0000313" key="2">
    <source>
        <dbReference type="EMBL" id="KAJ4388786.1"/>
    </source>
</evidence>
<dbReference type="OrthoDB" id="5335812at2759"/>
<evidence type="ECO:0000256" key="1">
    <source>
        <dbReference type="SAM" id="MobiDB-lite"/>
    </source>
</evidence>
<evidence type="ECO:0008006" key="4">
    <source>
        <dbReference type="Google" id="ProtNLM"/>
    </source>
</evidence>
<keyword evidence="3" id="KW-1185">Reference proteome</keyword>
<proteinExistence type="predicted"/>
<sequence>MAFQDHPGGSSSQQSQPFMDSQFDIFEWHGHFQSCVRYFLDHAQHTGPVQAVAAFLNIQLPYQQSPPISSSVKSGSPPANYNFRPMHSSGFPGMAGPGPSSMGFSSKTQASSLGVEAQQQQQQQVSVTLTPYIRRLVATGFDIPGVLHGFFGDAWAEGVGPMHEAERRNYLFAAKSDNWAKVKASYDMDGNQMVPFLKPLQNVTEKEIVAAEASWSEWLAMQDWMLGPRAPVDEEGGVAPSARDQGHQGPKVRIKMEDQ</sequence>
<name>A0A9W8YP99_9PEZI</name>
<dbReference type="InterPro" id="IPR053267">
    <property type="entry name" value="Verrucosidin_biosynth-assoc"/>
</dbReference>
<protein>
    <recommendedName>
        <fullName evidence="4">Ilp is an apoptosis inhibitor</fullName>
    </recommendedName>
</protein>
<dbReference type="EMBL" id="JAPEVB010000004">
    <property type="protein sequence ID" value="KAJ4388786.1"/>
    <property type="molecule type" value="Genomic_DNA"/>
</dbReference>
<gene>
    <name evidence="2" type="ORF">N0V93_006246</name>
</gene>
<accession>A0A9W8YP99</accession>
<organism evidence="2 3">
    <name type="scientific">Gnomoniopsis smithogilvyi</name>
    <dbReference type="NCBI Taxonomy" id="1191159"/>
    <lineage>
        <taxon>Eukaryota</taxon>
        <taxon>Fungi</taxon>
        <taxon>Dikarya</taxon>
        <taxon>Ascomycota</taxon>
        <taxon>Pezizomycotina</taxon>
        <taxon>Sordariomycetes</taxon>
        <taxon>Sordariomycetidae</taxon>
        <taxon>Diaporthales</taxon>
        <taxon>Gnomoniaceae</taxon>
        <taxon>Gnomoniopsis</taxon>
    </lineage>
</organism>
<dbReference type="PANTHER" id="PTHR42087:SF1">
    <property type="entry name" value="ILP IS AN APOPTOSIS INHIBITOR"/>
    <property type="match status" value="1"/>
</dbReference>
<evidence type="ECO:0000313" key="3">
    <source>
        <dbReference type="Proteomes" id="UP001140453"/>
    </source>
</evidence>